<organism evidence="2 3">
    <name type="scientific">Nocardioides humi</name>
    <dbReference type="NCBI Taxonomy" id="449461"/>
    <lineage>
        <taxon>Bacteria</taxon>
        <taxon>Bacillati</taxon>
        <taxon>Actinomycetota</taxon>
        <taxon>Actinomycetes</taxon>
        <taxon>Propionibacteriales</taxon>
        <taxon>Nocardioidaceae</taxon>
        <taxon>Nocardioides</taxon>
    </lineage>
</organism>
<dbReference type="InterPro" id="IPR050177">
    <property type="entry name" value="Lipid_A_modif_metabolic_enz"/>
</dbReference>
<proteinExistence type="predicted"/>
<dbReference type="Gene3D" id="3.40.50.720">
    <property type="entry name" value="NAD(P)-binding Rossmann-like Domain"/>
    <property type="match status" value="1"/>
</dbReference>
<dbReference type="CDD" id="cd08946">
    <property type="entry name" value="SDR_e"/>
    <property type="match status" value="1"/>
</dbReference>
<dbReference type="InterPro" id="IPR001509">
    <property type="entry name" value="Epimerase_deHydtase"/>
</dbReference>
<dbReference type="InterPro" id="IPR036291">
    <property type="entry name" value="NAD(P)-bd_dom_sf"/>
</dbReference>
<evidence type="ECO:0000259" key="1">
    <source>
        <dbReference type="Pfam" id="PF01370"/>
    </source>
</evidence>
<feature type="domain" description="NAD-dependent epimerase/dehydratase" evidence="1">
    <location>
        <begin position="7"/>
        <end position="222"/>
    </location>
</feature>
<sequence length="326" mass="34652">MTERPHALVVGGGGLLGSHVLGALRAEGIPAVGVPVPWSHHDAARAALRQSFEDIAARAAGGPIDVLWCAGAGVVATPREALEAEVLLFREILDDLAEVLPANSDLAFFLASSAGGVYAGSVRPPFTEETVPKPLTPYGEAKLAMEHALLERLDHLAGVALIGRLANLYGPGQDLSKPQGLMSRLCVVHLTGEPLAVRVSLDTIRDYLYVEDCADMVVAGLAGLRERAETTGERSVVKVMATGQGTTVAQLIGESNRIFHRRARMSVISGSAHGQVRDLRLRSVVWPELQRHIRTPLPAGFHRTADDVAGKVFSGALVESNRKGAR</sequence>
<dbReference type="SUPFAM" id="SSF51735">
    <property type="entry name" value="NAD(P)-binding Rossmann-fold domains"/>
    <property type="match status" value="1"/>
</dbReference>
<reference evidence="2 3" key="1">
    <citation type="journal article" date="2019" name="Int. J. Syst. Evol. Microbiol.">
        <title>The Global Catalogue of Microorganisms (GCM) 10K type strain sequencing project: providing services to taxonomists for standard genome sequencing and annotation.</title>
        <authorList>
            <consortium name="The Broad Institute Genomics Platform"/>
            <consortium name="The Broad Institute Genome Sequencing Center for Infectious Disease"/>
            <person name="Wu L."/>
            <person name="Ma J."/>
        </authorList>
    </citation>
    <scope>NUCLEOTIDE SEQUENCE [LARGE SCALE GENOMIC DNA]</scope>
    <source>
        <strain evidence="2 3">JCM 14942</strain>
    </source>
</reference>
<dbReference type="PANTHER" id="PTHR43245">
    <property type="entry name" value="BIFUNCTIONAL POLYMYXIN RESISTANCE PROTEIN ARNA"/>
    <property type="match status" value="1"/>
</dbReference>
<dbReference type="Proteomes" id="UP001500842">
    <property type="component" value="Unassembled WGS sequence"/>
</dbReference>
<evidence type="ECO:0000313" key="3">
    <source>
        <dbReference type="Proteomes" id="UP001500842"/>
    </source>
</evidence>
<accession>A0ABN2ALI5</accession>
<gene>
    <name evidence="2" type="ORF">GCM10009788_27080</name>
</gene>
<comment type="caution">
    <text evidence="2">The sequence shown here is derived from an EMBL/GenBank/DDBJ whole genome shotgun (WGS) entry which is preliminary data.</text>
</comment>
<keyword evidence="3" id="KW-1185">Reference proteome</keyword>
<dbReference type="EMBL" id="BAAAOR010000023">
    <property type="protein sequence ID" value="GAA1521794.1"/>
    <property type="molecule type" value="Genomic_DNA"/>
</dbReference>
<dbReference type="RefSeq" id="WP_181410809.1">
    <property type="nucleotide sequence ID" value="NZ_BAAAOR010000023.1"/>
</dbReference>
<dbReference type="PANTHER" id="PTHR43245:SF13">
    <property type="entry name" value="UDP-D-APIOSE_UDP-D-XYLOSE SYNTHASE 2"/>
    <property type="match status" value="1"/>
</dbReference>
<evidence type="ECO:0000313" key="2">
    <source>
        <dbReference type="EMBL" id="GAA1521794.1"/>
    </source>
</evidence>
<name>A0ABN2ALI5_9ACTN</name>
<dbReference type="Pfam" id="PF01370">
    <property type="entry name" value="Epimerase"/>
    <property type="match status" value="1"/>
</dbReference>
<protein>
    <recommendedName>
        <fullName evidence="1">NAD-dependent epimerase/dehydratase domain-containing protein</fullName>
    </recommendedName>
</protein>